<dbReference type="Proteomes" id="UP000001635">
    <property type="component" value="Chromosome"/>
</dbReference>
<dbReference type="PANTHER" id="PTHR30469:SF33">
    <property type="entry name" value="SLR1207 PROTEIN"/>
    <property type="match status" value="1"/>
</dbReference>
<dbReference type="STRING" id="880070.Cycma_2478"/>
<evidence type="ECO:0000256" key="2">
    <source>
        <dbReference type="SAM" id="SignalP"/>
    </source>
</evidence>
<dbReference type="AlphaFoldDB" id="G0IUZ5"/>
<dbReference type="EMBL" id="CP002955">
    <property type="protein sequence ID" value="AEL26219.1"/>
    <property type="molecule type" value="Genomic_DNA"/>
</dbReference>
<organism evidence="3 4">
    <name type="scientific">Cyclobacterium marinum (strain ATCC 25205 / DSM 745 / LMG 13164 / NCIMB 1802)</name>
    <name type="common">Flectobacillus marinus</name>
    <dbReference type="NCBI Taxonomy" id="880070"/>
    <lineage>
        <taxon>Bacteria</taxon>
        <taxon>Pseudomonadati</taxon>
        <taxon>Bacteroidota</taxon>
        <taxon>Cytophagia</taxon>
        <taxon>Cytophagales</taxon>
        <taxon>Cyclobacteriaceae</taxon>
        <taxon>Cyclobacterium</taxon>
    </lineage>
</organism>
<evidence type="ECO:0000313" key="3">
    <source>
        <dbReference type="EMBL" id="AEL26219.1"/>
    </source>
</evidence>
<dbReference type="PANTHER" id="PTHR30469">
    <property type="entry name" value="MULTIDRUG RESISTANCE PROTEIN MDTA"/>
    <property type="match status" value="1"/>
</dbReference>
<keyword evidence="4" id="KW-1185">Reference proteome</keyword>
<dbReference type="eggNOG" id="COG0845">
    <property type="taxonomic scope" value="Bacteria"/>
</dbReference>
<name>G0IUZ5_CYCMS</name>
<dbReference type="Gene3D" id="2.40.30.170">
    <property type="match status" value="1"/>
</dbReference>
<dbReference type="SUPFAM" id="SSF111369">
    <property type="entry name" value="HlyD-like secretion proteins"/>
    <property type="match status" value="1"/>
</dbReference>
<keyword evidence="2" id="KW-0732">Signal</keyword>
<accession>G0IUZ5</accession>
<dbReference type="Gene3D" id="1.10.287.470">
    <property type="entry name" value="Helix hairpin bin"/>
    <property type="match status" value="1"/>
</dbReference>
<protein>
    <submittedName>
        <fullName evidence="3">Efflux transporter, RND family, MFP subunit</fullName>
    </submittedName>
</protein>
<feature type="chain" id="PRO_5003400567" evidence="2">
    <location>
        <begin position="26"/>
        <end position="371"/>
    </location>
</feature>
<dbReference type="GO" id="GO:0015562">
    <property type="term" value="F:efflux transmembrane transporter activity"/>
    <property type="evidence" value="ECO:0007669"/>
    <property type="project" value="TreeGrafter"/>
</dbReference>
<proteinExistence type="predicted"/>
<dbReference type="KEGG" id="cmr:Cycma_2478"/>
<keyword evidence="1" id="KW-0175">Coiled coil</keyword>
<feature type="signal peptide" evidence="2">
    <location>
        <begin position="1"/>
        <end position="25"/>
    </location>
</feature>
<feature type="coiled-coil region" evidence="1">
    <location>
        <begin position="117"/>
        <end position="182"/>
    </location>
</feature>
<evidence type="ECO:0000313" key="4">
    <source>
        <dbReference type="Proteomes" id="UP000001635"/>
    </source>
</evidence>
<gene>
    <name evidence="3" type="ordered locus">Cycma_2478</name>
</gene>
<sequence length="371" mass="41780">MNNRKKMKRSTFKYFGLLTLFSALFSSCIKQNKVSPIRKDSIEAVFASGHIEQENQYTVFSTVEGTIVSLRVKEGDSAKINQLIATVKNDVPSNQLEDALAVYEDAVKNVSPNAPKIQQIETQIVQAKRQLALDKENYMRFKKLRETNSVSQLEFEKAELQYHAAQNNLSALEETLQETIDVLKLNVERSRMQVNTYQSLLGDYELITPNSGIVNQVFKKQGELTRKGEAIAEIGSGDYLIKLYVSEDDIAKISKGQSVAVTLNTYPNSVFDAKVTKIHPAFDKVEQSYVLEAHFEQLPEKMFSGTQLQANIVTRNRKNVLFIPTDYLINGNTVLLESGEEKRIETGISNGEWTEVTSGITAQEVLLKPKR</sequence>
<reference evidence="4" key="1">
    <citation type="submission" date="2011-07" db="EMBL/GenBank/DDBJ databases">
        <title>The complete genome of Cyclobacterium marinum DSM 745.</title>
        <authorList>
            <person name="Lucas S."/>
            <person name="Han J."/>
            <person name="Lapidus A."/>
            <person name="Bruce D."/>
            <person name="Goodwin L."/>
            <person name="Pitluck S."/>
            <person name="Peters L."/>
            <person name="Kyrpides N."/>
            <person name="Mavromatis K."/>
            <person name="Ivanova N."/>
            <person name="Ovchinnikova G."/>
            <person name="Chertkov O."/>
            <person name="Detter J.C."/>
            <person name="Tapia R."/>
            <person name="Han C."/>
            <person name="Land M."/>
            <person name="Hauser L."/>
            <person name="Markowitz V."/>
            <person name="Cheng J.-F."/>
            <person name="Hugenholtz P."/>
            <person name="Woyke T."/>
            <person name="Wu D."/>
            <person name="Tindall B."/>
            <person name="Schuetze A."/>
            <person name="Brambilla E."/>
            <person name="Klenk H.-P."/>
            <person name="Eisen J.A."/>
        </authorList>
    </citation>
    <scope>NUCLEOTIDE SEQUENCE [LARGE SCALE GENOMIC DNA]</scope>
    <source>
        <strain evidence="4">ATCC 25205 / DSM 745 / LMG 13164 / NCIMB 1802</strain>
    </source>
</reference>
<dbReference type="HOGENOM" id="CLU_018816_14_0_10"/>
<evidence type="ECO:0000256" key="1">
    <source>
        <dbReference type="SAM" id="Coils"/>
    </source>
</evidence>
<dbReference type="GO" id="GO:1990281">
    <property type="term" value="C:efflux pump complex"/>
    <property type="evidence" value="ECO:0007669"/>
    <property type="project" value="TreeGrafter"/>
</dbReference>
<dbReference type="PROSITE" id="PS51257">
    <property type="entry name" value="PROKAR_LIPOPROTEIN"/>
    <property type="match status" value="1"/>
</dbReference>